<protein>
    <submittedName>
        <fullName evidence="1">Uncharacterized protein</fullName>
    </submittedName>
</protein>
<organism evidence="1">
    <name type="scientific">gut metagenome</name>
    <dbReference type="NCBI Taxonomy" id="749906"/>
    <lineage>
        <taxon>unclassified sequences</taxon>
        <taxon>metagenomes</taxon>
        <taxon>organismal metagenomes</taxon>
    </lineage>
</organism>
<proteinExistence type="predicted"/>
<gene>
    <name evidence="1" type="ORF">EVA_06757</name>
</gene>
<name>J9GWV2_9ZZZZ</name>
<dbReference type="EMBL" id="AMCI01001568">
    <property type="protein sequence ID" value="EJX05135.1"/>
    <property type="molecule type" value="Genomic_DNA"/>
</dbReference>
<comment type="caution">
    <text evidence="1">The sequence shown here is derived from an EMBL/GenBank/DDBJ whole genome shotgun (WGS) entry which is preliminary data.</text>
</comment>
<dbReference type="AlphaFoldDB" id="J9GWV2"/>
<evidence type="ECO:0000313" key="1">
    <source>
        <dbReference type="EMBL" id="EJX05135.1"/>
    </source>
</evidence>
<reference evidence="1" key="1">
    <citation type="journal article" date="2012" name="PLoS ONE">
        <title>Gene sets for utilization of primary and secondary nutrition supplies in the distal gut of endangered iberian lynx.</title>
        <authorList>
            <person name="Alcaide M."/>
            <person name="Messina E."/>
            <person name="Richter M."/>
            <person name="Bargiela R."/>
            <person name="Peplies J."/>
            <person name="Huws S.A."/>
            <person name="Newbold C.J."/>
            <person name="Golyshin P.N."/>
            <person name="Simon M.A."/>
            <person name="Lopez G."/>
            <person name="Yakimov M.M."/>
            <person name="Ferrer M."/>
        </authorList>
    </citation>
    <scope>NUCLEOTIDE SEQUENCE</scope>
</reference>
<accession>J9GWV2</accession>
<sequence length="63" mass="6788">MLISHSGVQAEHVEEILLHDNIPGDLVHALVYHLLPVPIYAILPGMPAPVLVIEPYGEAVASK</sequence>